<accession>A0AAD7NIU8</accession>
<proteinExistence type="predicted"/>
<comment type="caution">
    <text evidence="3">The sequence shown here is derived from an EMBL/GenBank/DDBJ whole genome shotgun (WGS) entry which is preliminary data.</text>
</comment>
<dbReference type="EMBL" id="JARJLG010000043">
    <property type="protein sequence ID" value="KAJ7762316.1"/>
    <property type="molecule type" value="Genomic_DNA"/>
</dbReference>
<dbReference type="Proteomes" id="UP001215280">
    <property type="component" value="Unassembled WGS sequence"/>
</dbReference>
<evidence type="ECO:0000313" key="3">
    <source>
        <dbReference type="EMBL" id="KAJ7762316.1"/>
    </source>
</evidence>
<feature type="transmembrane region" description="Helical" evidence="2">
    <location>
        <begin position="97"/>
        <end position="114"/>
    </location>
</feature>
<keyword evidence="4" id="KW-1185">Reference proteome</keyword>
<protein>
    <submittedName>
        <fullName evidence="3">Copper transporter</fullName>
    </submittedName>
</protein>
<keyword evidence="2" id="KW-0812">Transmembrane</keyword>
<evidence type="ECO:0000256" key="1">
    <source>
        <dbReference type="SAM" id="MobiDB-lite"/>
    </source>
</evidence>
<evidence type="ECO:0000313" key="4">
    <source>
        <dbReference type="Proteomes" id="UP001215280"/>
    </source>
</evidence>
<sequence length="239" mass="25907">MATEEYSGDALHWTLSGGHVLFSFIQLDSFGSFFLGAVLTSIVCALERLLTFASERHWGPASIQRSRGANALWRSGMYSVVVSLRLAYMLIAMTMHAGLILVVITTLAVGQFFIELRSPPRDRDYAPLSEAALYDLPSCEDVSSFRRPRSRSKPDDIFIHPTQSSVARADAAALVLGIGGDTARVQGARFPHEAAAWEVGKGPDVARALLGGNKHNRTNSGPRRAPFQIGGDEDSDSDS</sequence>
<name>A0AAD7NIU8_9AGAR</name>
<keyword evidence="2" id="KW-1133">Transmembrane helix</keyword>
<gene>
    <name evidence="3" type="ORF">DFH07DRAFT_813886</name>
</gene>
<evidence type="ECO:0000256" key="2">
    <source>
        <dbReference type="SAM" id="Phobius"/>
    </source>
</evidence>
<feature type="transmembrane region" description="Helical" evidence="2">
    <location>
        <begin position="30"/>
        <end position="50"/>
    </location>
</feature>
<keyword evidence="2" id="KW-0472">Membrane</keyword>
<reference evidence="3" key="1">
    <citation type="submission" date="2023-03" db="EMBL/GenBank/DDBJ databases">
        <title>Massive genome expansion in bonnet fungi (Mycena s.s.) driven by repeated elements and novel gene families across ecological guilds.</title>
        <authorList>
            <consortium name="Lawrence Berkeley National Laboratory"/>
            <person name="Harder C.B."/>
            <person name="Miyauchi S."/>
            <person name="Viragh M."/>
            <person name="Kuo A."/>
            <person name="Thoen E."/>
            <person name="Andreopoulos B."/>
            <person name="Lu D."/>
            <person name="Skrede I."/>
            <person name="Drula E."/>
            <person name="Henrissat B."/>
            <person name="Morin E."/>
            <person name="Kohler A."/>
            <person name="Barry K."/>
            <person name="LaButti K."/>
            <person name="Morin E."/>
            <person name="Salamov A."/>
            <person name="Lipzen A."/>
            <person name="Mereny Z."/>
            <person name="Hegedus B."/>
            <person name="Baldrian P."/>
            <person name="Stursova M."/>
            <person name="Weitz H."/>
            <person name="Taylor A."/>
            <person name="Grigoriev I.V."/>
            <person name="Nagy L.G."/>
            <person name="Martin F."/>
            <person name="Kauserud H."/>
        </authorList>
    </citation>
    <scope>NUCLEOTIDE SEQUENCE</scope>
    <source>
        <strain evidence="3">CBHHK188m</strain>
    </source>
</reference>
<feature type="region of interest" description="Disordered" evidence="1">
    <location>
        <begin position="208"/>
        <end position="239"/>
    </location>
</feature>
<organism evidence="3 4">
    <name type="scientific">Mycena maculata</name>
    <dbReference type="NCBI Taxonomy" id="230809"/>
    <lineage>
        <taxon>Eukaryota</taxon>
        <taxon>Fungi</taxon>
        <taxon>Dikarya</taxon>
        <taxon>Basidiomycota</taxon>
        <taxon>Agaricomycotina</taxon>
        <taxon>Agaricomycetes</taxon>
        <taxon>Agaricomycetidae</taxon>
        <taxon>Agaricales</taxon>
        <taxon>Marasmiineae</taxon>
        <taxon>Mycenaceae</taxon>
        <taxon>Mycena</taxon>
    </lineage>
</organism>
<dbReference type="AlphaFoldDB" id="A0AAD7NIU8"/>